<dbReference type="InterPro" id="IPR011250">
    <property type="entry name" value="OMP/PagP_B-barrel"/>
</dbReference>
<keyword evidence="4" id="KW-1185">Reference proteome</keyword>
<keyword evidence="1" id="KW-0732">Signal</keyword>
<protein>
    <submittedName>
        <fullName evidence="3">PorT family protein</fullName>
    </submittedName>
</protein>
<feature type="signal peptide" evidence="1">
    <location>
        <begin position="1"/>
        <end position="20"/>
    </location>
</feature>
<feature type="domain" description="Outer membrane protein beta-barrel" evidence="2">
    <location>
        <begin position="19"/>
        <end position="168"/>
    </location>
</feature>
<evidence type="ECO:0000259" key="2">
    <source>
        <dbReference type="Pfam" id="PF13568"/>
    </source>
</evidence>
<gene>
    <name evidence="3" type="ORF">E0F98_11210</name>
</gene>
<accession>A0A4R5CRI2</accession>
<dbReference type="EMBL" id="SMFO01000008">
    <property type="protein sequence ID" value="TDE03159.1"/>
    <property type="molecule type" value="Genomic_DNA"/>
</dbReference>
<proteinExistence type="predicted"/>
<evidence type="ECO:0000313" key="3">
    <source>
        <dbReference type="EMBL" id="TDE03159.1"/>
    </source>
</evidence>
<feature type="chain" id="PRO_5020307632" evidence="1">
    <location>
        <begin position="21"/>
        <end position="187"/>
    </location>
</feature>
<evidence type="ECO:0000256" key="1">
    <source>
        <dbReference type="SAM" id="SignalP"/>
    </source>
</evidence>
<dbReference type="AlphaFoldDB" id="A0A4R5CRI2"/>
<name>A0A4R5CRI2_9FLAO</name>
<dbReference type="SUPFAM" id="SSF56925">
    <property type="entry name" value="OMPA-like"/>
    <property type="match status" value="1"/>
</dbReference>
<sequence>MKKTILAAVALLAMSASVQAQLVKIGIKGGLNYANQNGSEININNENYSTSAITSYHAGLVAEIKLLNSFAIQPELLYSTQGATYKNAVEEFKNELGYLSIPVMAKVYLNKVVSLELGPQASFLLSERNNFDIKDANTFEFAANAGLGFKITNNFFLAGRYSLGLTDASKNAEVKNSVVQVSAGFLF</sequence>
<dbReference type="InterPro" id="IPR025665">
    <property type="entry name" value="Beta-barrel_OMP_2"/>
</dbReference>
<dbReference type="RefSeq" id="WP_132111480.1">
    <property type="nucleotide sequence ID" value="NZ_SMFO01000008.1"/>
</dbReference>
<reference evidence="3 4" key="1">
    <citation type="submission" date="2019-03" db="EMBL/GenBank/DDBJ databases">
        <title>Flavobacterium TSA-D2 sp. nov., isolated from arctic soil.</title>
        <authorList>
            <person name="Chaudhary D.K."/>
        </authorList>
    </citation>
    <scope>NUCLEOTIDE SEQUENCE [LARGE SCALE GENOMIC DNA]</scope>
    <source>
        <strain evidence="3 4">TSA-D2</strain>
    </source>
</reference>
<dbReference type="Pfam" id="PF13568">
    <property type="entry name" value="OMP_b-brl_2"/>
    <property type="match status" value="1"/>
</dbReference>
<dbReference type="Proteomes" id="UP000294597">
    <property type="component" value="Unassembled WGS sequence"/>
</dbReference>
<evidence type="ECO:0000313" key="4">
    <source>
        <dbReference type="Proteomes" id="UP000294597"/>
    </source>
</evidence>
<comment type="caution">
    <text evidence="3">The sequence shown here is derived from an EMBL/GenBank/DDBJ whole genome shotgun (WGS) entry which is preliminary data.</text>
</comment>
<organism evidence="3 4">
    <name type="scientific">Flavobacterium hiemivividum</name>
    <dbReference type="NCBI Taxonomy" id="2541734"/>
    <lineage>
        <taxon>Bacteria</taxon>
        <taxon>Pseudomonadati</taxon>
        <taxon>Bacteroidota</taxon>
        <taxon>Flavobacteriia</taxon>
        <taxon>Flavobacteriales</taxon>
        <taxon>Flavobacteriaceae</taxon>
        <taxon>Flavobacterium</taxon>
    </lineage>
</organism>